<dbReference type="EMBL" id="JAUEPO010000001">
    <property type="protein sequence ID" value="KAK3337695.1"/>
    <property type="molecule type" value="Genomic_DNA"/>
</dbReference>
<name>A0AAE0J6X8_9PEZI</name>
<evidence type="ECO:0000313" key="1">
    <source>
        <dbReference type="EMBL" id="KAK3337695.1"/>
    </source>
</evidence>
<sequence length="85" mass="9315">MTGGAKGCCCCCCCCDGKRASWVSGFLVSFRTWFVVLVPTVGWDGMEQIGFKYGVLALFFGLARFHEVVYYVCSFPFLNAGGDDI</sequence>
<accession>A0AAE0J6X8</accession>
<reference evidence="1" key="1">
    <citation type="journal article" date="2023" name="Mol. Phylogenet. Evol.">
        <title>Genome-scale phylogeny and comparative genomics of the fungal order Sordariales.</title>
        <authorList>
            <person name="Hensen N."/>
            <person name="Bonometti L."/>
            <person name="Westerberg I."/>
            <person name="Brannstrom I.O."/>
            <person name="Guillou S."/>
            <person name="Cros-Aarteil S."/>
            <person name="Calhoun S."/>
            <person name="Haridas S."/>
            <person name="Kuo A."/>
            <person name="Mondo S."/>
            <person name="Pangilinan J."/>
            <person name="Riley R."/>
            <person name="LaButti K."/>
            <person name="Andreopoulos B."/>
            <person name="Lipzen A."/>
            <person name="Chen C."/>
            <person name="Yan M."/>
            <person name="Daum C."/>
            <person name="Ng V."/>
            <person name="Clum A."/>
            <person name="Steindorff A."/>
            <person name="Ohm R.A."/>
            <person name="Martin F."/>
            <person name="Silar P."/>
            <person name="Natvig D.O."/>
            <person name="Lalanne C."/>
            <person name="Gautier V."/>
            <person name="Ament-Velasquez S.L."/>
            <person name="Kruys A."/>
            <person name="Hutchinson M.I."/>
            <person name="Powell A.J."/>
            <person name="Barry K."/>
            <person name="Miller A.N."/>
            <person name="Grigoriev I.V."/>
            <person name="Debuchy R."/>
            <person name="Gladieux P."/>
            <person name="Hiltunen Thoren M."/>
            <person name="Johannesson H."/>
        </authorList>
    </citation>
    <scope>NUCLEOTIDE SEQUENCE</scope>
    <source>
        <strain evidence="1">SMH4131-1</strain>
    </source>
</reference>
<dbReference type="Proteomes" id="UP001286456">
    <property type="component" value="Unassembled WGS sequence"/>
</dbReference>
<keyword evidence="2" id="KW-1185">Reference proteome</keyword>
<comment type="caution">
    <text evidence="1">The sequence shown here is derived from an EMBL/GenBank/DDBJ whole genome shotgun (WGS) entry which is preliminary data.</text>
</comment>
<reference evidence="1" key="2">
    <citation type="submission" date="2023-06" db="EMBL/GenBank/DDBJ databases">
        <authorList>
            <consortium name="Lawrence Berkeley National Laboratory"/>
            <person name="Haridas S."/>
            <person name="Hensen N."/>
            <person name="Bonometti L."/>
            <person name="Westerberg I."/>
            <person name="Brannstrom I.O."/>
            <person name="Guillou S."/>
            <person name="Cros-Aarteil S."/>
            <person name="Calhoun S."/>
            <person name="Kuo A."/>
            <person name="Mondo S."/>
            <person name="Pangilinan J."/>
            <person name="Riley R."/>
            <person name="Labutti K."/>
            <person name="Andreopoulos B."/>
            <person name="Lipzen A."/>
            <person name="Chen C."/>
            <person name="Yanf M."/>
            <person name="Daum C."/>
            <person name="Ng V."/>
            <person name="Clum A."/>
            <person name="Steindorff A."/>
            <person name="Ohm R."/>
            <person name="Martin F."/>
            <person name="Silar P."/>
            <person name="Natvig D."/>
            <person name="Lalanne C."/>
            <person name="Gautier V."/>
            <person name="Ament-Velasquez S.L."/>
            <person name="Kruys A."/>
            <person name="Hutchinson M.I."/>
            <person name="Powell A.J."/>
            <person name="Barry K."/>
            <person name="Miller A.N."/>
            <person name="Grigoriev I.V."/>
            <person name="Debuchy R."/>
            <person name="Gladieux P."/>
            <person name="Thoren M.H."/>
            <person name="Johannesson H."/>
        </authorList>
    </citation>
    <scope>NUCLEOTIDE SEQUENCE</scope>
    <source>
        <strain evidence="1">SMH4131-1</strain>
    </source>
</reference>
<protein>
    <submittedName>
        <fullName evidence="1">Uncharacterized protein</fullName>
    </submittedName>
</protein>
<organism evidence="1 2">
    <name type="scientific">Cercophora scortea</name>
    <dbReference type="NCBI Taxonomy" id="314031"/>
    <lineage>
        <taxon>Eukaryota</taxon>
        <taxon>Fungi</taxon>
        <taxon>Dikarya</taxon>
        <taxon>Ascomycota</taxon>
        <taxon>Pezizomycotina</taxon>
        <taxon>Sordariomycetes</taxon>
        <taxon>Sordariomycetidae</taxon>
        <taxon>Sordariales</taxon>
        <taxon>Lasiosphaeriaceae</taxon>
        <taxon>Cercophora</taxon>
    </lineage>
</organism>
<evidence type="ECO:0000313" key="2">
    <source>
        <dbReference type="Proteomes" id="UP001286456"/>
    </source>
</evidence>
<dbReference type="AlphaFoldDB" id="A0AAE0J6X8"/>
<proteinExistence type="predicted"/>
<gene>
    <name evidence="1" type="ORF">B0T19DRAFT_413315</name>
</gene>